<comment type="caution">
    <text evidence="1">The sequence shown here is derived from an EMBL/GenBank/DDBJ whole genome shotgun (WGS) entry which is preliminary data.</text>
</comment>
<dbReference type="AlphaFoldDB" id="A0A2V4ALI8"/>
<dbReference type="RefSeq" id="WP_112283975.1">
    <property type="nucleotide sequence ID" value="NZ_MASW01000006.1"/>
</dbReference>
<evidence type="ECO:0000313" key="2">
    <source>
        <dbReference type="Proteomes" id="UP000249915"/>
    </source>
</evidence>
<name>A0A2V4ALI8_9PSEU</name>
<keyword evidence="2" id="KW-1185">Reference proteome</keyword>
<organism evidence="1 2">
    <name type="scientific">Prauserella muralis</name>
    <dbReference type="NCBI Taxonomy" id="588067"/>
    <lineage>
        <taxon>Bacteria</taxon>
        <taxon>Bacillati</taxon>
        <taxon>Actinomycetota</taxon>
        <taxon>Actinomycetes</taxon>
        <taxon>Pseudonocardiales</taxon>
        <taxon>Pseudonocardiaceae</taxon>
        <taxon>Prauserella</taxon>
    </lineage>
</organism>
<dbReference type="EMBL" id="MASW01000006">
    <property type="protein sequence ID" value="PXY20853.1"/>
    <property type="molecule type" value="Genomic_DNA"/>
</dbReference>
<reference evidence="1 2" key="1">
    <citation type="submission" date="2016-07" db="EMBL/GenBank/DDBJ databases">
        <title>Draft genome sequence of Prauserella muralis DSM 45305, isolated from a mould-covered wall in an indoor environment.</title>
        <authorList>
            <person name="Ruckert C."/>
            <person name="Albersmeier A."/>
            <person name="Jiang C.-L."/>
            <person name="Jiang Y."/>
            <person name="Kalinowski J."/>
            <person name="Schneider O."/>
            <person name="Winkler A."/>
            <person name="Zotchev S.B."/>
        </authorList>
    </citation>
    <scope>NUCLEOTIDE SEQUENCE [LARGE SCALE GENOMIC DNA]</scope>
    <source>
        <strain evidence="1 2">DSM 45305</strain>
    </source>
</reference>
<evidence type="ECO:0000313" key="1">
    <source>
        <dbReference type="EMBL" id="PXY20853.1"/>
    </source>
</evidence>
<gene>
    <name evidence="1" type="ORF">BAY60_25450</name>
</gene>
<protein>
    <submittedName>
        <fullName evidence="1">Uncharacterized protein</fullName>
    </submittedName>
</protein>
<accession>A0A2V4ALI8</accession>
<sequence>MSKLEIVQSADEPGSTRVFVDGHDISASVASLDLALAPDHAEVTMRMFVREGDFRHDSVTTYVDQATAESLVALGWTPPGVTE</sequence>
<dbReference type="Proteomes" id="UP000249915">
    <property type="component" value="Unassembled WGS sequence"/>
</dbReference>
<proteinExistence type="predicted"/>